<keyword evidence="4" id="KW-1185">Reference proteome</keyword>
<dbReference type="AlphaFoldDB" id="A0A4R3Z6F6"/>
<dbReference type="PANTHER" id="PTHR43649:SF29">
    <property type="entry name" value="OSMOPROTECTIVE COMPOUNDS-BINDING PROTEIN GGTB"/>
    <property type="match status" value="1"/>
</dbReference>
<comment type="similarity">
    <text evidence="1">Belongs to the bacterial solute-binding protein 1 family.</text>
</comment>
<dbReference type="InterPro" id="IPR006059">
    <property type="entry name" value="SBP"/>
</dbReference>
<keyword evidence="2" id="KW-0813">Transport</keyword>
<dbReference type="InterPro" id="IPR050490">
    <property type="entry name" value="Bact_solute-bd_prot1"/>
</dbReference>
<name>A0A4R3Z6F6_9FIRM</name>
<dbReference type="EMBL" id="SMCQ01000008">
    <property type="protein sequence ID" value="TCV99586.1"/>
    <property type="molecule type" value="Genomic_DNA"/>
</dbReference>
<accession>A0A4R3Z6F6</accession>
<gene>
    <name evidence="3" type="ORF">EDD60_10825</name>
</gene>
<dbReference type="GeneID" id="98915223"/>
<comment type="caution">
    <text evidence="3">The sequence shown here is derived from an EMBL/GenBank/DDBJ whole genome shotgun (WGS) entry which is preliminary data.</text>
</comment>
<proteinExistence type="inferred from homology"/>
<dbReference type="PROSITE" id="PS51257">
    <property type="entry name" value="PROKAR_LIPOPROTEIN"/>
    <property type="match status" value="1"/>
</dbReference>
<dbReference type="RefSeq" id="WP_066450377.1">
    <property type="nucleotide sequence ID" value="NZ_JANKBF010000015.1"/>
</dbReference>
<evidence type="ECO:0000313" key="3">
    <source>
        <dbReference type="EMBL" id="TCV99586.1"/>
    </source>
</evidence>
<dbReference type="Pfam" id="PF13416">
    <property type="entry name" value="SBP_bac_8"/>
    <property type="match status" value="1"/>
</dbReference>
<protein>
    <submittedName>
        <fullName evidence="3">Carbohydrate ABC transporter substrate-binding protein (CUT1 family)</fullName>
    </submittedName>
</protein>
<sequence>MRGKNLLKLMACSLLIAGCQSSKPEIVQKKQNNDAISINFLTGSLQKDVIDYFEEIMKSFHEENPTIDVAYEGYQQLENTNKTLADLIGERLKNNEATDVACMDVKNIFDFVNQDKLVDLSDVPFTDKLIDIAKKDSTVNGKIYSVPAALVAYCMTVNMDMLKTCGLTKPTNWSEFLHCCEVLKKKGYQPIVGTQKFMKLIIYAGGLSQIYFNDRSEEYIKKLNSGEMKISEFARPGFEMLKTLIDKGYLDAKEALKYKPKDIVKIYNQKKSCFAFTYSSMISPDRIDFSFEFTGIPMKKGNVLLIASDRRMSVFTKSQHVEECKKFVDYFSNKDVQKKTLETFGKLPAYNNINVTLDKEMSDLQDVISKGNTMLLQDYNLKFEQWANLDDLCDGLLAGKTVQQQLDAFDAIQAEAIK</sequence>
<evidence type="ECO:0000256" key="1">
    <source>
        <dbReference type="ARBA" id="ARBA00008520"/>
    </source>
</evidence>
<evidence type="ECO:0000256" key="2">
    <source>
        <dbReference type="ARBA" id="ARBA00022448"/>
    </source>
</evidence>
<dbReference type="Gene3D" id="3.40.190.10">
    <property type="entry name" value="Periplasmic binding protein-like II"/>
    <property type="match status" value="2"/>
</dbReference>
<dbReference type="PANTHER" id="PTHR43649">
    <property type="entry name" value="ARABINOSE-BINDING PROTEIN-RELATED"/>
    <property type="match status" value="1"/>
</dbReference>
<organism evidence="3 4">
    <name type="scientific">Longibaculum muris</name>
    <dbReference type="NCBI Taxonomy" id="1796628"/>
    <lineage>
        <taxon>Bacteria</taxon>
        <taxon>Bacillati</taxon>
        <taxon>Bacillota</taxon>
        <taxon>Erysipelotrichia</taxon>
        <taxon>Erysipelotrichales</taxon>
        <taxon>Coprobacillaceae</taxon>
        <taxon>Longibaculum</taxon>
    </lineage>
</organism>
<evidence type="ECO:0000313" key="4">
    <source>
        <dbReference type="Proteomes" id="UP000295515"/>
    </source>
</evidence>
<dbReference type="Proteomes" id="UP000295515">
    <property type="component" value="Unassembled WGS sequence"/>
</dbReference>
<dbReference type="SUPFAM" id="SSF53850">
    <property type="entry name" value="Periplasmic binding protein-like II"/>
    <property type="match status" value="1"/>
</dbReference>
<reference evidence="3 4" key="1">
    <citation type="submission" date="2019-03" db="EMBL/GenBank/DDBJ databases">
        <title>Genomic Encyclopedia of Type Strains, Phase IV (KMG-IV): sequencing the most valuable type-strain genomes for metagenomic binning, comparative biology and taxonomic classification.</title>
        <authorList>
            <person name="Goeker M."/>
        </authorList>
    </citation>
    <scope>NUCLEOTIDE SEQUENCE [LARGE SCALE GENOMIC DNA]</scope>
    <source>
        <strain evidence="3 4">DSM 29487</strain>
    </source>
</reference>